<sequence length="137" mass="15271">MFRVNRALQIVRACPFPVAVRPAAPIPPFQFVRGIGEDKSSYEIQKPKDKILAKVGTNFSKRLEILFQLSCIAQAVKHDLSNNKGVLDLCSFVNGLKWELPEVVQAAYYGQALMEILRASDLFMALETVFLLALGNC</sequence>
<feature type="non-terminal residue" evidence="1">
    <location>
        <position position="1"/>
    </location>
</feature>
<gene>
    <name evidence="1" type="ORF">C3L33_21973</name>
</gene>
<comment type="caution">
    <text evidence="1">The sequence shown here is derived from an EMBL/GenBank/DDBJ whole genome shotgun (WGS) entry which is preliminary data.</text>
</comment>
<name>A0A6A4KAV5_9ERIC</name>
<proteinExistence type="predicted"/>
<dbReference type="EMBL" id="QEFC01003985">
    <property type="protein sequence ID" value="KAE9446026.1"/>
    <property type="molecule type" value="Genomic_DNA"/>
</dbReference>
<reference evidence="1" key="1">
    <citation type="journal article" date="2019" name="Genome Biol. Evol.">
        <title>The Rhododendron genome and chromosomal organization provide insight into shared whole-genome duplications across the heath family (Ericaceae).</title>
        <authorList>
            <person name="Soza V.L."/>
            <person name="Lindsley D."/>
            <person name="Waalkes A."/>
            <person name="Ramage E."/>
            <person name="Patwardhan R.P."/>
            <person name="Burton J.N."/>
            <person name="Adey A."/>
            <person name="Kumar A."/>
            <person name="Qiu R."/>
            <person name="Shendure J."/>
            <person name="Hall B."/>
        </authorList>
    </citation>
    <scope>NUCLEOTIDE SEQUENCE</scope>
    <source>
        <strain evidence="1">RSF 1966-606</strain>
    </source>
</reference>
<protein>
    <submittedName>
        <fullName evidence="1">Uncharacterized protein</fullName>
    </submittedName>
</protein>
<organism evidence="1">
    <name type="scientific">Rhododendron williamsianum</name>
    <dbReference type="NCBI Taxonomy" id="262921"/>
    <lineage>
        <taxon>Eukaryota</taxon>
        <taxon>Viridiplantae</taxon>
        <taxon>Streptophyta</taxon>
        <taxon>Embryophyta</taxon>
        <taxon>Tracheophyta</taxon>
        <taxon>Spermatophyta</taxon>
        <taxon>Magnoliopsida</taxon>
        <taxon>eudicotyledons</taxon>
        <taxon>Gunneridae</taxon>
        <taxon>Pentapetalae</taxon>
        <taxon>asterids</taxon>
        <taxon>Ericales</taxon>
        <taxon>Ericaceae</taxon>
        <taxon>Ericoideae</taxon>
        <taxon>Rhodoreae</taxon>
        <taxon>Rhododendron</taxon>
    </lineage>
</organism>
<dbReference type="OrthoDB" id="10570559at2759"/>
<evidence type="ECO:0000313" key="1">
    <source>
        <dbReference type="EMBL" id="KAE9446026.1"/>
    </source>
</evidence>
<accession>A0A6A4KAV5</accession>
<dbReference type="AlphaFoldDB" id="A0A6A4KAV5"/>